<reference evidence="1" key="1">
    <citation type="journal article" date="2014" name="Int. J. Syst. Evol. Microbiol.">
        <title>Complete genome sequence of Corynebacterium casei LMG S-19264T (=DSM 44701T), isolated from a smear-ripened cheese.</title>
        <authorList>
            <consortium name="US DOE Joint Genome Institute (JGI-PGF)"/>
            <person name="Walter F."/>
            <person name="Albersmeier A."/>
            <person name="Kalinowski J."/>
            <person name="Ruckert C."/>
        </authorList>
    </citation>
    <scope>NUCLEOTIDE SEQUENCE</scope>
    <source>
        <strain evidence="1">KCTC 42590</strain>
    </source>
</reference>
<dbReference type="AlphaFoldDB" id="A0A919E8C6"/>
<gene>
    <name evidence="1" type="ORF">GCM10017044_18460</name>
</gene>
<dbReference type="Proteomes" id="UP000630923">
    <property type="component" value="Unassembled WGS sequence"/>
</dbReference>
<comment type="caution">
    <text evidence="1">The sequence shown here is derived from an EMBL/GenBank/DDBJ whole genome shotgun (WGS) entry which is preliminary data.</text>
</comment>
<dbReference type="EMBL" id="BNCI01000002">
    <property type="protein sequence ID" value="GHF24149.1"/>
    <property type="molecule type" value="Genomic_DNA"/>
</dbReference>
<evidence type="ECO:0000313" key="1">
    <source>
        <dbReference type="EMBL" id="GHF24149.1"/>
    </source>
</evidence>
<accession>A0A919E8C6</accession>
<evidence type="ECO:0000313" key="2">
    <source>
        <dbReference type="Proteomes" id="UP000630923"/>
    </source>
</evidence>
<protein>
    <submittedName>
        <fullName evidence="1">Uncharacterized protein</fullName>
    </submittedName>
</protein>
<sequence>MIQFNKIWAAAGVAACLTSGVRADSEDAFISYSFAEIGIAHDNFNANGLTVYSPDYKSPVLMRALLNLP</sequence>
<name>A0A919E8C6_9PROT</name>
<proteinExistence type="predicted"/>
<keyword evidence="2" id="KW-1185">Reference proteome</keyword>
<organism evidence="1 2">
    <name type="scientific">Kordiimonas sediminis</name>
    <dbReference type="NCBI Taxonomy" id="1735581"/>
    <lineage>
        <taxon>Bacteria</taxon>
        <taxon>Pseudomonadati</taxon>
        <taxon>Pseudomonadota</taxon>
        <taxon>Alphaproteobacteria</taxon>
        <taxon>Kordiimonadales</taxon>
        <taxon>Kordiimonadaceae</taxon>
        <taxon>Kordiimonas</taxon>
    </lineage>
</organism>
<reference evidence="1" key="2">
    <citation type="submission" date="2020-09" db="EMBL/GenBank/DDBJ databases">
        <authorList>
            <person name="Sun Q."/>
            <person name="Kim S."/>
        </authorList>
    </citation>
    <scope>NUCLEOTIDE SEQUENCE</scope>
    <source>
        <strain evidence="1">KCTC 42590</strain>
    </source>
</reference>